<evidence type="ECO:0000313" key="2">
    <source>
        <dbReference type="Proteomes" id="UP000198651"/>
    </source>
</evidence>
<gene>
    <name evidence="1" type="ORF">Ark11_0857</name>
</gene>
<evidence type="ECO:0000313" key="1">
    <source>
        <dbReference type="EMBL" id="CUT17680.1"/>
    </source>
</evidence>
<reference evidence="2" key="1">
    <citation type="submission" date="2015-11" db="EMBL/GenBank/DDBJ databases">
        <authorList>
            <person name="Seth-Smith H.M.B."/>
        </authorList>
    </citation>
    <scope>NUCLEOTIDE SEQUENCE [LARGE SCALE GENOMIC DNA]</scope>
    <source>
        <strain evidence="2">2013Ark11</strain>
    </source>
</reference>
<sequence>MASGMRDVSINVSNNDKDDYHRSFVEVDRQSPLSLVVMGSVAPSVCDVAATNISICSDKLLQNVHDLCRYGSDFESISLICDGIFLQSYTIKSGYKLTDNFLSILNQLKIKFIDKVNSTLLDSHDIFLVLMKDLEGHCDVTYLINKYCYAFYKYEHGLVSKFVDILQCDVIPATIQTIFDSIVIDDNCERKMTYIEMEQLFLYFVSSLEKLVKVNIAEYWRNFCNRKKDLLSLITDVDFSSKFVCVGNLDKINESMVNCPSSFTNKFGECLSFMAVAKIDEMTCNFIDKCDDVLAEAINYKCFYVCNYSCKACDFLRDLRNELRGELRDEFKTIIEEEFNKRMREEKINDRFTSFLNNLIIWSKNDGTEVNRALILDNIIDHMRSLLIYKLTSNSYKIVKCFQIGMSKRILSKKRTSLSKKLPINFKSLNELENKWGLMIHPEIDYKISSIRKKFYDKSKNVIKSKFCAMLNEGYQFLDGTVIDVFSWDRVSKNLFPIAHETLRHLVDDEQEELSKVLSSALIVEDVCVFDGCSAGTRSITVEEIERILKISTDRLYSKNITLSSRVWKDLISGKDIDISKEDNYVSKAVISGKDKISVVNNTVYDGNSLVSASSLQNDELPMVVSVGLLSKRDKMISMWGLSLHPDDDKLISFIIRKFSVKIRGSVNELFSGVLESIIIPRSNMTIRDFSWYFVSSGLFEMAEKSVITVVESLHAELRDILSRVRIVDFCENDNSSCRIRKVTDDEKNHLSSRSKKIIDKRLKDRIRRLWTAVVDKHLADIGYSYKSKYKDDYEVVTECGLGVNLCHKDNIAILNVRNKFLSKIRDIVCGKFTSMLINKHKFDDGTYVGLCAWFRISKKLFPIAKEEVRSILKEERKELEETISKSRVVIDLCNDRELTVEENNIVLEKVTRHLDDSLKKICRKAWYDVIVSLSCNYIDTVDFSITSPDADGIDVLNLSADVSVITELSSFSNSKGDVIKVRLCHEDDNAILDLRRKFSSKIYSYVGNKFREMLKERYIFNDGTIIGACPWRYISKRILPIIKEGIDPILEKERKKISDILLKSRVDVYSLDDSSTAIVARELTCDEQSAVMETVMKNVHKKIEVNLGKIWNKVIKLLPSVFLLDLREVDRSELNNIRLEFIGSLVTIVNEVIDFMSSDADSAIDDKKLNVFNTVYERGCNLFNEGGFINRVKLLLSEAKAVDKFGKDRSITDEERQILFREFMDDIDSDRYYLINKRVGKLKSIFITT</sequence>
<protein>
    <submittedName>
        <fullName evidence="1">Putative coiled coil protein</fullName>
    </submittedName>
</protein>
<organism evidence="1 2">
    <name type="scientific">Candidatus Ichthyocystis hellenicum</name>
    <dbReference type="NCBI Taxonomy" id="1561003"/>
    <lineage>
        <taxon>Bacteria</taxon>
        <taxon>Pseudomonadati</taxon>
        <taxon>Pseudomonadota</taxon>
        <taxon>Betaproteobacteria</taxon>
        <taxon>Burkholderiales</taxon>
        <taxon>Candidatus Ichthyocystis</taxon>
    </lineage>
</organism>
<accession>A0A0S4M381</accession>
<dbReference type="EMBL" id="LN906597">
    <property type="protein sequence ID" value="CUT17680.1"/>
    <property type="molecule type" value="Genomic_DNA"/>
</dbReference>
<proteinExistence type="predicted"/>
<dbReference type="AlphaFoldDB" id="A0A0S4M381"/>
<name>A0A0S4M381_9BURK</name>
<keyword evidence="2" id="KW-1185">Reference proteome</keyword>
<dbReference type="Proteomes" id="UP000198651">
    <property type="component" value="Chromosome I"/>
</dbReference>